<organism evidence="1 2">
    <name type="scientific">candidate division MSBL1 archaeon SCGC-AAA259E17</name>
    <dbReference type="NCBI Taxonomy" id="1698263"/>
    <lineage>
        <taxon>Archaea</taxon>
        <taxon>Methanobacteriati</taxon>
        <taxon>Methanobacteriota</taxon>
        <taxon>candidate division MSBL1</taxon>
    </lineage>
</organism>
<dbReference type="EMBL" id="LHXN01000123">
    <property type="protein sequence ID" value="KXA91110.1"/>
    <property type="molecule type" value="Genomic_DNA"/>
</dbReference>
<comment type="caution">
    <text evidence="1">The sequence shown here is derived from an EMBL/GenBank/DDBJ whole genome shotgun (WGS) entry which is preliminary data.</text>
</comment>
<protein>
    <submittedName>
        <fullName evidence="1">Uncharacterized protein</fullName>
    </submittedName>
</protein>
<accession>A0A133UA91</accession>
<dbReference type="AlphaFoldDB" id="A0A133UA91"/>
<dbReference type="Proteomes" id="UP000070373">
    <property type="component" value="Unassembled WGS sequence"/>
</dbReference>
<reference evidence="1 2" key="1">
    <citation type="journal article" date="2016" name="Sci. Rep.">
        <title>Metabolic traits of an uncultured archaeal lineage -MSBL1- from brine pools of the Red Sea.</title>
        <authorList>
            <person name="Mwirichia R."/>
            <person name="Alam I."/>
            <person name="Rashid M."/>
            <person name="Vinu M."/>
            <person name="Ba-Alawi W."/>
            <person name="Anthony Kamau A."/>
            <person name="Kamanda Ngugi D."/>
            <person name="Goker M."/>
            <person name="Klenk H.P."/>
            <person name="Bajic V."/>
            <person name="Stingl U."/>
        </authorList>
    </citation>
    <scope>NUCLEOTIDE SEQUENCE [LARGE SCALE GENOMIC DNA]</scope>
    <source>
        <strain evidence="1">SCGC-AAA259E17</strain>
    </source>
</reference>
<keyword evidence="2" id="KW-1185">Reference proteome</keyword>
<evidence type="ECO:0000313" key="1">
    <source>
        <dbReference type="EMBL" id="KXA91110.1"/>
    </source>
</evidence>
<proteinExistence type="predicted"/>
<sequence length="100" mass="11873">MKWINITWEKKDGKLLKKLLNEGSIESFIGDAHEISAETINGKNYQIGSERTRHGDRYRRRIPPVQTRKRKRGNKTLTHMYELRKIFTRINNFGLCIPEM</sequence>
<name>A0A133UA91_9EURY</name>
<evidence type="ECO:0000313" key="2">
    <source>
        <dbReference type="Proteomes" id="UP000070373"/>
    </source>
</evidence>
<gene>
    <name evidence="1" type="ORF">AKJ64_04960</name>
</gene>